<dbReference type="AlphaFoldDB" id="A0A3G1KP73"/>
<dbReference type="Gene3D" id="1.10.150.130">
    <property type="match status" value="1"/>
</dbReference>
<dbReference type="OrthoDB" id="9802329at2"/>
<gene>
    <name evidence="8" type="ORF">DCMF_05250</name>
</gene>
<dbReference type="EMBL" id="CP017634">
    <property type="protein sequence ID" value="ATW24273.1"/>
    <property type="molecule type" value="Genomic_DNA"/>
</dbReference>
<keyword evidence="3" id="KW-0233">DNA recombination</keyword>
<dbReference type="GO" id="GO:0015074">
    <property type="term" value="P:DNA integration"/>
    <property type="evidence" value="ECO:0007669"/>
    <property type="project" value="InterPro"/>
</dbReference>
<evidence type="ECO:0000256" key="3">
    <source>
        <dbReference type="ARBA" id="ARBA00023172"/>
    </source>
</evidence>
<comment type="similarity">
    <text evidence="1">Belongs to the 'phage' integrase family.</text>
</comment>
<keyword evidence="2 4" id="KW-0238">DNA-binding</keyword>
<evidence type="ECO:0000313" key="9">
    <source>
        <dbReference type="Proteomes" id="UP000323521"/>
    </source>
</evidence>
<dbReference type="PANTHER" id="PTHR30349">
    <property type="entry name" value="PHAGE INTEGRASE-RELATED"/>
    <property type="match status" value="1"/>
</dbReference>
<dbReference type="PROSITE" id="PS51898">
    <property type="entry name" value="TYR_RECOMBINASE"/>
    <property type="match status" value="1"/>
</dbReference>
<dbReference type="InterPro" id="IPR013762">
    <property type="entry name" value="Integrase-like_cat_sf"/>
</dbReference>
<reference evidence="8 9" key="1">
    <citation type="submission" date="2016-10" db="EMBL/GenBank/DDBJ databases">
        <title>Complete Genome Sequence of Peptococcaceae strain DCMF.</title>
        <authorList>
            <person name="Edwards R.J."/>
            <person name="Holland S.I."/>
            <person name="Deshpande N.P."/>
            <person name="Wong Y.K."/>
            <person name="Ertan H."/>
            <person name="Manefield M."/>
            <person name="Russell T.L."/>
            <person name="Lee M.J."/>
        </authorList>
    </citation>
    <scope>NUCLEOTIDE SEQUENCE [LARGE SCALE GENOMIC DNA]</scope>
    <source>
        <strain evidence="8 9">DCMF</strain>
    </source>
</reference>
<evidence type="ECO:0000259" key="7">
    <source>
        <dbReference type="PROSITE" id="PS51900"/>
    </source>
</evidence>
<dbReference type="PROSITE" id="PS51900">
    <property type="entry name" value="CB"/>
    <property type="match status" value="1"/>
</dbReference>
<evidence type="ECO:0000313" key="8">
    <source>
        <dbReference type="EMBL" id="ATW24273.1"/>
    </source>
</evidence>
<proteinExistence type="inferred from homology"/>
<dbReference type="RefSeq" id="WP_148133453.1">
    <property type="nucleotide sequence ID" value="NZ_CP017634.1"/>
</dbReference>
<evidence type="ECO:0000256" key="2">
    <source>
        <dbReference type="ARBA" id="ARBA00023125"/>
    </source>
</evidence>
<protein>
    <recommendedName>
        <fullName evidence="10">Tyrosine-type recombinase/integrase</fullName>
    </recommendedName>
</protein>
<dbReference type="Gene3D" id="1.10.443.10">
    <property type="entry name" value="Intergrase catalytic core"/>
    <property type="match status" value="1"/>
</dbReference>
<dbReference type="SUPFAM" id="SSF56349">
    <property type="entry name" value="DNA breaking-rejoining enzymes"/>
    <property type="match status" value="1"/>
</dbReference>
<dbReference type="Proteomes" id="UP000323521">
    <property type="component" value="Chromosome"/>
</dbReference>
<evidence type="ECO:0000259" key="6">
    <source>
        <dbReference type="PROSITE" id="PS51898"/>
    </source>
</evidence>
<dbReference type="InterPro" id="IPR010998">
    <property type="entry name" value="Integrase_recombinase_N"/>
</dbReference>
<dbReference type="InterPro" id="IPR050090">
    <property type="entry name" value="Tyrosine_recombinase_XerCD"/>
</dbReference>
<dbReference type="InterPro" id="IPR011010">
    <property type="entry name" value="DNA_brk_join_enz"/>
</dbReference>
<evidence type="ECO:0008006" key="10">
    <source>
        <dbReference type="Google" id="ProtNLM"/>
    </source>
</evidence>
<sequence length="390" mass="44289">MQVKAKGYSQSTIWHYNERFRDLQHGAALFGTEKLSGEFIAQYIKEGKQKSPKLTGSSVQRKSLLNLIATAVNTAHIFVNGNEADNIQIKSLRENLHSYEQHLRDQEKRYETIKSYLQVATKFLLYLDRIKKSNPTEVMVIDIREFITDLSSKWSPRSMRIVPSLLKTYLKFAEYPIDIVLFSSFRTPCKSKPVRAMSFENTEALWKYIEGDDGDLRSKAIMTILLATGMRPVDITELKLDDINWDNDNISFIQSKTGEGMNIKLFPVMGSAIIRYITEERPKGTGSKLIFLTKKAPYRRLTPSICGHILKVALEKIGVAFVANGLHCPRAVRRSLVSRMIAKGVPVQKAAAAIGHVDEKSVDLYTELDVKKMRSICLPIPNPMKEWLST</sequence>
<dbReference type="KEGG" id="fwa:DCMF_05250"/>
<dbReference type="InterPro" id="IPR044068">
    <property type="entry name" value="CB"/>
</dbReference>
<feature type="domain" description="Tyr recombinase" evidence="6">
    <location>
        <begin position="192"/>
        <end position="378"/>
    </location>
</feature>
<feature type="coiled-coil region" evidence="5">
    <location>
        <begin position="82"/>
        <end position="109"/>
    </location>
</feature>
<keyword evidence="5" id="KW-0175">Coiled coil</keyword>
<dbReference type="Pfam" id="PF00589">
    <property type="entry name" value="Phage_integrase"/>
    <property type="match status" value="1"/>
</dbReference>
<evidence type="ECO:0000256" key="5">
    <source>
        <dbReference type="SAM" id="Coils"/>
    </source>
</evidence>
<dbReference type="GO" id="GO:0003677">
    <property type="term" value="F:DNA binding"/>
    <property type="evidence" value="ECO:0007669"/>
    <property type="project" value="UniProtKB-UniRule"/>
</dbReference>
<dbReference type="InterPro" id="IPR002104">
    <property type="entry name" value="Integrase_catalytic"/>
</dbReference>
<evidence type="ECO:0000256" key="1">
    <source>
        <dbReference type="ARBA" id="ARBA00008857"/>
    </source>
</evidence>
<organism evidence="8 9">
    <name type="scientific">Formimonas warabiya</name>
    <dbReference type="NCBI Taxonomy" id="1761012"/>
    <lineage>
        <taxon>Bacteria</taxon>
        <taxon>Bacillati</taxon>
        <taxon>Bacillota</taxon>
        <taxon>Clostridia</taxon>
        <taxon>Eubacteriales</taxon>
        <taxon>Peptococcaceae</taxon>
        <taxon>Candidatus Formimonas</taxon>
    </lineage>
</organism>
<dbReference type="GO" id="GO:0006310">
    <property type="term" value="P:DNA recombination"/>
    <property type="evidence" value="ECO:0007669"/>
    <property type="project" value="UniProtKB-KW"/>
</dbReference>
<accession>A0A3G1KP73</accession>
<name>A0A3G1KP73_FORW1</name>
<keyword evidence="9" id="KW-1185">Reference proteome</keyword>
<evidence type="ECO:0000256" key="4">
    <source>
        <dbReference type="PROSITE-ProRule" id="PRU01248"/>
    </source>
</evidence>
<dbReference type="PANTHER" id="PTHR30349:SF41">
    <property type="entry name" value="INTEGRASE_RECOMBINASE PROTEIN MJ0367-RELATED"/>
    <property type="match status" value="1"/>
</dbReference>
<feature type="domain" description="Core-binding (CB)" evidence="7">
    <location>
        <begin position="90"/>
        <end position="174"/>
    </location>
</feature>